<dbReference type="Proteomes" id="UP000179807">
    <property type="component" value="Unassembled WGS sequence"/>
</dbReference>
<dbReference type="GO" id="GO:0015035">
    <property type="term" value="F:protein-disulfide reductase activity"/>
    <property type="evidence" value="ECO:0007669"/>
    <property type="project" value="TreeGrafter"/>
</dbReference>
<keyword evidence="4" id="KW-1185">Reference proteome</keyword>
<dbReference type="RefSeq" id="XP_068353256.1">
    <property type="nucleotide sequence ID" value="XM_068494094.1"/>
</dbReference>
<dbReference type="InterPro" id="IPR013766">
    <property type="entry name" value="Thioredoxin_domain"/>
</dbReference>
<dbReference type="VEuPathDB" id="TrichDB:TRFO_08115"/>
<dbReference type="Gene3D" id="3.40.30.10">
    <property type="entry name" value="Glutaredoxin"/>
    <property type="match status" value="1"/>
</dbReference>
<organism evidence="3 4">
    <name type="scientific">Tritrichomonas foetus</name>
    <dbReference type="NCBI Taxonomy" id="1144522"/>
    <lineage>
        <taxon>Eukaryota</taxon>
        <taxon>Metamonada</taxon>
        <taxon>Parabasalia</taxon>
        <taxon>Tritrichomonadida</taxon>
        <taxon>Tritrichomonadidae</taxon>
        <taxon>Tritrichomonas</taxon>
    </lineage>
</organism>
<dbReference type="GO" id="GO:0005737">
    <property type="term" value="C:cytoplasm"/>
    <property type="evidence" value="ECO:0007669"/>
    <property type="project" value="TreeGrafter"/>
</dbReference>
<dbReference type="SUPFAM" id="SSF52833">
    <property type="entry name" value="Thioredoxin-like"/>
    <property type="match status" value="1"/>
</dbReference>
<dbReference type="GeneID" id="94828798"/>
<dbReference type="PANTHER" id="PTHR45663">
    <property type="entry name" value="GEO12009P1"/>
    <property type="match status" value="1"/>
</dbReference>
<dbReference type="InterPro" id="IPR036249">
    <property type="entry name" value="Thioredoxin-like_sf"/>
</dbReference>
<evidence type="ECO:0000313" key="3">
    <source>
        <dbReference type="EMBL" id="OHT00120.1"/>
    </source>
</evidence>
<comment type="caution">
    <text evidence="3">The sequence shown here is derived from an EMBL/GenBank/DDBJ whole genome shotgun (WGS) entry which is preliminary data.</text>
</comment>
<sequence>MLFVLFAFAISIGQMDEALFDELITNGTGRVPYFVMFTKDDCPACKHAMPVFEDTENQAHGIAEFYTINTTANPNLTIRYEVFSLPTFGLFFRNNAIPFSGRRTIPGFNKFLMEEITMLLLPVNESWVSNGHKKVILFAKRRIPPTILTGAFGKFYRHGIDFGMTGNETLIQMFGNYSVPSWYFFNGEKGESREGISQIDKLYENISEFFSIEENKNEQTKKPDFDDL</sequence>
<evidence type="ECO:0000256" key="1">
    <source>
        <dbReference type="SAM" id="SignalP"/>
    </source>
</evidence>
<reference evidence="3" key="1">
    <citation type="submission" date="2016-10" db="EMBL/GenBank/DDBJ databases">
        <authorList>
            <person name="Benchimol M."/>
            <person name="Almeida L.G."/>
            <person name="Vasconcelos A.T."/>
            <person name="Perreira-Neves A."/>
            <person name="Rosa I.A."/>
            <person name="Tasca T."/>
            <person name="Bogo M.R."/>
            <person name="de Souza W."/>
        </authorList>
    </citation>
    <scope>NUCLEOTIDE SEQUENCE [LARGE SCALE GENOMIC DNA]</scope>
    <source>
        <strain evidence="3">K</strain>
    </source>
</reference>
<dbReference type="PANTHER" id="PTHR45663:SF32">
    <property type="entry name" value="THIOREDOXIN FAMILY PROTEIN-RELATED"/>
    <property type="match status" value="1"/>
</dbReference>
<dbReference type="AlphaFoldDB" id="A0A1J4JNY6"/>
<dbReference type="CDD" id="cd02947">
    <property type="entry name" value="TRX_family"/>
    <property type="match status" value="1"/>
</dbReference>
<feature type="chain" id="PRO_5012701251" description="Thioredoxin domain-containing protein" evidence="1">
    <location>
        <begin position="18"/>
        <end position="228"/>
    </location>
</feature>
<protein>
    <recommendedName>
        <fullName evidence="2">Thioredoxin domain-containing protein</fullName>
    </recommendedName>
</protein>
<evidence type="ECO:0000259" key="2">
    <source>
        <dbReference type="Pfam" id="PF00085"/>
    </source>
</evidence>
<dbReference type="EMBL" id="MLAK01000971">
    <property type="protein sequence ID" value="OHT00120.1"/>
    <property type="molecule type" value="Genomic_DNA"/>
</dbReference>
<proteinExistence type="predicted"/>
<keyword evidence="1" id="KW-0732">Signal</keyword>
<dbReference type="Pfam" id="PF00085">
    <property type="entry name" value="Thioredoxin"/>
    <property type="match status" value="1"/>
</dbReference>
<feature type="signal peptide" evidence="1">
    <location>
        <begin position="1"/>
        <end position="17"/>
    </location>
</feature>
<evidence type="ECO:0000313" key="4">
    <source>
        <dbReference type="Proteomes" id="UP000179807"/>
    </source>
</evidence>
<accession>A0A1J4JNY6</accession>
<feature type="domain" description="Thioredoxin" evidence="2">
    <location>
        <begin position="15"/>
        <end position="103"/>
    </location>
</feature>
<name>A0A1J4JNY6_9EUKA</name>
<gene>
    <name evidence="3" type="ORF">TRFO_08115</name>
</gene>